<name>A0A1I8GAU1_9PLAT</name>
<evidence type="ECO:0000313" key="5">
    <source>
        <dbReference type="WBParaSite" id="maker-uti_cns_0001457-snap-gene-0.7-mRNA-1"/>
    </source>
</evidence>
<sequence>MAILGLVLFAIASNVLGSLWYSPMLFGTTWCLLVHKCQPCQLKLSTSSAVTIYGLTTAGNLTTLVLLRLAISQFVANWQQLFCLASAAFALIVGNQLPHYLFQSSPLPLYWINFGYDAAVIFIGCVLMFAVPI</sequence>
<evidence type="ECO:0000256" key="1">
    <source>
        <dbReference type="SAM" id="Phobius"/>
    </source>
</evidence>
<dbReference type="InterPro" id="IPR013879">
    <property type="entry name" value="DUF1761"/>
</dbReference>
<feature type="transmembrane region" description="Helical" evidence="1">
    <location>
        <begin position="109"/>
        <end position="131"/>
    </location>
</feature>
<dbReference type="WBParaSite" id="maker-uti_cns_0001457-snap-gene-0.7-mRNA-1">
    <property type="protein sequence ID" value="maker-uti_cns_0001457-snap-gene-0.7-mRNA-1"/>
    <property type="gene ID" value="maker-uti_cns_0001457-snap-gene-0.7"/>
</dbReference>
<feature type="signal peptide" evidence="2">
    <location>
        <begin position="1"/>
        <end position="17"/>
    </location>
</feature>
<evidence type="ECO:0000313" key="4">
    <source>
        <dbReference type="WBParaSite" id="maker-uti_cns_0001258-snap-gene-1.4-mRNA-1"/>
    </source>
</evidence>
<keyword evidence="1" id="KW-0472">Membrane</keyword>
<evidence type="ECO:0000313" key="3">
    <source>
        <dbReference type="Proteomes" id="UP000095280"/>
    </source>
</evidence>
<dbReference type="Pfam" id="PF08570">
    <property type="entry name" value="DUF1761"/>
    <property type="match status" value="1"/>
</dbReference>
<feature type="transmembrane region" description="Helical" evidence="1">
    <location>
        <begin position="52"/>
        <end position="71"/>
    </location>
</feature>
<dbReference type="AlphaFoldDB" id="A0A1I8GAU1"/>
<keyword evidence="3" id="KW-1185">Reference proteome</keyword>
<keyword evidence="1" id="KW-1133">Transmembrane helix</keyword>
<organism evidence="3 4">
    <name type="scientific">Macrostomum lignano</name>
    <dbReference type="NCBI Taxonomy" id="282301"/>
    <lineage>
        <taxon>Eukaryota</taxon>
        <taxon>Metazoa</taxon>
        <taxon>Spiralia</taxon>
        <taxon>Lophotrochozoa</taxon>
        <taxon>Platyhelminthes</taxon>
        <taxon>Rhabditophora</taxon>
        <taxon>Macrostomorpha</taxon>
        <taxon>Macrostomida</taxon>
        <taxon>Macrostomidae</taxon>
        <taxon>Macrostomum</taxon>
    </lineage>
</organism>
<dbReference type="WBParaSite" id="maker-uti_cns_0001258-snap-gene-1.4-mRNA-1">
    <property type="protein sequence ID" value="maker-uti_cns_0001258-snap-gene-1.4-mRNA-1"/>
    <property type="gene ID" value="maker-uti_cns_0001258-snap-gene-1.4"/>
</dbReference>
<reference evidence="4 5" key="1">
    <citation type="submission" date="2016-11" db="UniProtKB">
        <authorList>
            <consortium name="WormBaseParasite"/>
        </authorList>
    </citation>
    <scope>IDENTIFICATION</scope>
</reference>
<feature type="transmembrane region" description="Helical" evidence="1">
    <location>
        <begin position="78"/>
        <end position="97"/>
    </location>
</feature>
<protein>
    <submittedName>
        <fullName evidence="4 5">Diguanylate cyclase</fullName>
    </submittedName>
</protein>
<feature type="chain" id="PRO_5009845623" evidence="2">
    <location>
        <begin position="18"/>
        <end position="133"/>
    </location>
</feature>
<proteinExistence type="predicted"/>
<dbReference type="Proteomes" id="UP000095280">
    <property type="component" value="Unplaced"/>
</dbReference>
<accession>A0A1I8GAU1</accession>
<evidence type="ECO:0000256" key="2">
    <source>
        <dbReference type="SAM" id="SignalP"/>
    </source>
</evidence>
<keyword evidence="2" id="KW-0732">Signal</keyword>
<keyword evidence="1" id="KW-0812">Transmembrane</keyword>